<accession>A0A813LZK0</accession>
<protein>
    <submittedName>
        <fullName evidence="6">Uncharacterized protein</fullName>
    </submittedName>
</protein>
<gene>
    <name evidence="5" type="ORF">PGLA1383_LOCUS17330</name>
    <name evidence="6" type="ORF">PGLA2088_LOCUS50863</name>
</gene>
<dbReference type="InterPro" id="IPR036430">
    <property type="entry name" value="RNase_T2-like_sf"/>
</dbReference>
<dbReference type="Proteomes" id="UP000654075">
    <property type="component" value="Unassembled WGS sequence"/>
</dbReference>
<evidence type="ECO:0000256" key="1">
    <source>
        <dbReference type="ARBA" id="ARBA00007469"/>
    </source>
</evidence>
<dbReference type="Pfam" id="PF00445">
    <property type="entry name" value="Ribonuclease_T2"/>
    <property type="match status" value="1"/>
</dbReference>
<comment type="caution">
    <text evidence="6">The sequence shown here is derived from an EMBL/GenBank/DDBJ whole genome shotgun (WGS) entry which is preliminary data.</text>
</comment>
<evidence type="ECO:0000313" key="7">
    <source>
        <dbReference type="Proteomes" id="UP000626109"/>
    </source>
</evidence>
<sequence>MLLPCGAQPFVCLAILLVSSCQVWSIPTEASTCTEDGCWFTQLSAATEGSASYDDSVSLLQLRASAESSTRCSPYAGHQHGYMECGSNVPFCGVLTLELGTGGGVYQHTEPTVHGLWPQVCGDKSCYGDSKCRAPRDTSKPAVLYPCYEATDGSSKEQDQQLWFEQHEWRSHGMCAGVQDAADFFTQVCSLAGKTSRDDWSGPLKVMKAARVAGMDITETANQLQRSGYCVWTTSTHSQIELSACAGDDGIWKLADHSEFQSKCASKATRPETTSTTPSASGSCVRGQHGPPCQADSDCAGVTNCLRCARSGFCTDVPLS</sequence>
<dbReference type="EMBL" id="CAJNNV010010693">
    <property type="protein sequence ID" value="CAE8598934.1"/>
    <property type="molecule type" value="Genomic_DNA"/>
</dbReference>
<dbReference type="GO" id="GO:0003723">
    <property type="term" value="F:RNA binding"/>
    <property type="evidence" value="ECO:0007669"/>
    <property type="project" value="InterPro"/>
</dbReference>
<dbReference type="EMBL" id="CAJNNW010037484">
    <property type="protein sequence ID" value="CAE8742201.1"/>
    <property type="molecule type" value="Genomic_DNA"/>
</dbReference>
<dbReference type="OMA" id="HEWRSHG"/>
<proteinExistence type="inferred from homology"/>
<organism evidence="6 7">
    <name type="scientific">Polarella glacialis</name>
    <name type="common">Dinoflagellate</name>
    <dbReference type="NCBI Taxonomy" id="89957"/>
    <lineage>
        <taxon>Eukaryota</taxon>
        <taxon>Sar</taxon>
        <taxon>Alveolata</taxon>
        <taxon>Dinophyceae</taxon>
        <taxon>Suessiales</taxon>
        <taxon>Suessiaceae</taxon>
        <taxon>Polarella</taxon>
    </lineage>
</organism>
<reference evidence="6" key="1">
    <citation type="submission" date="2021-02" db="EMBL/GenBank/DDBJ databases">
        <authorList>
            <person name="Dougan E. K."/>
            <person name="Rhodes N."/>
            <person name="Thang M."/>
            <person name="Chan C."/>
        </authorList>
    </citation>
    <scope>NUCLEOTIDE SEQUENCE</scope>
</reference>
<dbReference type="InterPro" id="IPR001568">
    <property type="entry name" value="RNase_T2-like"/>
</dbReference>
<dbReference type="SUPFAM" id="SSF55895">
    <property type="entry name" value="Ribonuclease Rh-like"/>
    <property type="match status" value="1"/>
</dbReference>
<dbReference type="Proteomes" id="UP000626109">
    <property type="component" value="Unassembled WGS sequence"/>
</dbReference>
<dbReference type="AlphaFoldDB" id="A0A813LZK0"/>
<evidence type="ECO:0000256" key="2">
    <source>
        <dbReference type="RuleBase" id="RU004328"/>
    </source>
</evidence>
<dbReference type="GO" id="GO:0033897">
    <property type="term" value="F:ribonuclease T2 activity"/>
    <property type="evidence" value="ECO:0007669"/>
    <property type="project" value="InterPro"/>
</dbReference>
<keyword evidence="8" id="KW-1185">Reference proteome</keyword>
<evidence type="ECO:0000313" key="6">
    <source>
        <dbReference type="EMBL" id="CAE8742201.1"/>
    </source>
</evidence>
<evidence type="ECO:0000313" key="8">
    <source>
        <dbReference type="Proteomes" id="UP000654075"/>
    </source>
</evidence>
<keyword evidence="4" id="KW-0732">Signal</keyword>
<evidence type="ECO:0000313" key="5">
    <source>
        <dbReference type="EMBL" id="CAE8598934.1"/>
    </source>
</evidence>
<name>A0A813LZK0_POLGL</name>
<dbReference type="OrthoDB" id="435754at2759"/>
<dbReference type="Gene3D" id="3.90.730.10">
    <property type="entry name" value="Ribonuclease T2-like"/>
    <property type="match status" value="1"/>
</dbReference>
<comment type="similarity">
    <text evidence="1 2">Belongs to the RNase T2 family.</text>
</comment>
<feature type="chain" id="PRO_5036409004" evidence="4">
    <location>
        <begin position="26"/>
        <end position="320"/>
    </location>
</feature>
<evidence type="ECO:0000256" key="3">
    <source>
        <dbReference type="SAM" id="MobiDB-lite"/>
    </source>
</evidence>
<feature type="signal peptide" evidence="4">
    <location>
        <begin position="1"/>
        <end position="25"/>
    </location>
</feature>
<feature type="region of interest" description="Disordered" evidence="3">
    <location>
        <begin position="266"/>
        <end position="286"/>
    </location>
</feature>
<feature type="compositionally biased region" description="Polar residues" evidence="3">
    <location>
        <begin position="271"/>
        <end position="282"/>
    </location>
</feature>
<evidence type="ECO:0000256" key="4">
    <source>
        <dbReference type="SAM" id="SignalP"/>
    </source>
</evidence>